<dbReference type="AlphaFoldDB" id="A0A1I6SW03"/>
<organism evidence="2 3">
    <name type="scientific">Lutibacter maritimus</name>
    <dbReference type="NCBI Taxonomy" id="593133"/>
    <lineage>
        <taxon>Bacteria</taxon>
        <taxon>Pseudomonadati</taxon>
        <taxon>Bacteroidota</taxon>
        <taxon>Flavobacteriia</taxon>
        <taxon>Flavobacteriales</taxon>
        <taxon>Flavobacteriaceae</taxon>
        <taxon>Lutibacter</taxon>
    </lineage>
</organism>
<dbReference type="EMBL" id="FOZP01000012">
    <property type="protein sequence ID" value="SFS81018.1"/>
    <property type="molecule type" value="Genomic_DNA"/>
</dbReference>
<dbReference type="Proteomes" id="UP000199312">
    <property type="component" value="Unassembled WGS sequence"/>
</dbReference>
<dbReference type="RefSeq" id="WP_090230618.1">
    <property type="nucleotide sequence ID" value="NZ_FOZP01000012.1"/>
</dbReference>
<keyword evidence="3" id="KW-1185">Reference proteome</keyword>
<keyword evidence="1" id="KW-0472">Membrane</keyword>
<feature type="transmembrane region" description="Helical" evidence="1">
    <location>
        <begin position="140"/>
        <end position="161"/>
    </location>
</feature>
<reference evidence="3" key="1">
    <citation type="submission" date="2016-10" db="EMBL/GenBank/DDBJ databases">
        <authorList>
            <person name="Varghese N."/>
            <person name="Submissions S."/>
        </authorList>
    </citation>
    <scope>NUCLEOTIDE SEQUENCE [LARGE SCALE GENOMIC DNA]</scope>
    <source>
        <strain evidence="3">DSM 24450</strain>
    </source>
</reference>
<accession>A0A1I6SW03</accession>
<feature type="transmembrane region" description="Helical" evidence="1">
    <location>
        <begin position="92"/>
        <end position="110"/>
    </location>
</feature>
<evidence type="ECO:0000313" key="2">
    <source>
        <dbReference type="EMBL" id="SFS81018.1"/>
    </source>
</evidence>
<name>A0A1I6SW03_9FLAO</name>
<protein>
    <submittedName>
        <fullName evidence="2">Uncharacterized protein</fullName>
    </submittedName>
</protein>
<sequence length="164" mass="19430">MEKIIEPKNESSLRNLSTNDKTLLIGIGMFFWLGIGSFAYLFEITLKDIFFNLSISPNLTEIFGEMMNFLTYVLGVIYLIKVIQRGKIKLLKLFKISFLMLVIGQLLQFIEPMINDKLRSDNYFENSNQYYDFLKENPNYYWISIYLGISLYFIIGMIIYFKRK</sequence>
<dbReference type="STRING" id="593133.SAMN04488006_0152"/>
<evidence type="ECO:0000313" key="3">
    <source>
        <dbReference type="Proteomes" id="UP000199312"/>
    </source>
</evidence>
<feature type="transmembrane region" description="Helical" evidence="1">
    <location>
        <begin position="62"/>
        <end position="80"/>
    </location>
</feature>
<keyword evidence="1" id="KW-1133">Transmembrane helix</keyword>
<evidence type="ECO:0000256" key="1">
    <source>
        <dbReference type="SAM" id="Phobius"/>
    </source>
</evidence>
<feature type="transmembrane region" description="Helical" evidence="1">
    <location>
        <begin position="21"/>
        <end position="42"/>
    </location>
</feature>
<keyword evidence="1" id="KW-0812">Transmembrane</keyword>
<proteinExistence type="predicted"/>
<gene>
    <name evidence="2" type="ORF">SAMN04488006_0152</name>
</gene>